<name>A0AAE1SGC0_9SOLA</name>
<dbReference type="EMBL" id="JAVYJV010000006">
    <property type="protein sequence ID" value="KAK4369132.1"/>
    <property type="molecule type" value="Genomic_DNA"/>
</dbReference>
<evidence type="ECO:0000313" key="2">
    <source>
        <dbReference type="EMBL" id="KAK4369132.1"/>
    </source>
</evidence>
<evidence type="ECO:0000259" key="1">
    <source>
        <dbReference type="Pfam" id="PF23292"/>
    </source>
</evidence>
<evidence type="ECO:0000313" key="3">
    <source>
        <dbReference type="Proteomes" id="UP001291623"/>
    </source>
</evidence>
<dbReference type="GO" id="GO:0005829">
    <property type="term" value="C:cytosol"/>
    <property type="evidence" value="ECO:0007669"/>
    <property type="project" value="TreeGrafter"/>
</dbReference>
<dbReference type="PANTHER" id="PTHR34053:SF4">
    <property type="entry name" value="PROTEIN ULTRAPETALA 2-LIKE"/>
    <property type="match status" value="1"/>
</dbReference>
<sequence>MFSDKELNGFMGVLRKGSDHIEIECGVTVSEFGDSNGKLRVFRKGNLEIDCQCDCAKARLSPIDFAKHVGRKMAMKNRKS</sequence>
<reference evidence="2" key="1">
    <citation type="submission" date="2023-12" db="EMBL/GenBank/DDBJ databases">
        <title>Genome assembly of Anisodus tanguticus.</title>
        <authorList>
            <person name="Wang Y.-J."/>
        </authorList>
    </citation>
    <scope>NUCLEOTIDE SEQUENCE</scope>
    <source>
        <strain evidence="2">KB-2021</strain>
        <tissue evidence="2">Leaf</tissue>
    </source>
</reference>
<comment type="caution">
    <text evidence="2">The sequence shown here is derived from an EMBL/GenBank/DDBJ whole genome shotgun (WGS) entry which is preliminary data.</text>
</comment>
<dbReference type="Proteomes" id="UP001291623">
    <property type="component" value="Unassembled WGS sequence"/>
</dbReference>
<organism evidence="2 3">
    <name type="scientific">Anisodus tanguticus</name>
    <dbReference type="NCBI Taxonomy" id="243964"/>
    <lineage>
        <taxon>Eukaryota</taxon>
        <taxon>Viridiplantae</taxon>
        <taxon>Streptophyta</taxon>
        <taxon>Embryophyta</taxon>
        <taxon>Tracheophyta</taxon>
        <taxon>Spermatophyta</taxon>
        <taxon>Magnoliopsida</taxon>
        <taxon>eudicotyledons</taxon>
        <taxon>Gunneridae</taxon>
        <taxon>Pentapetalae</taxon>
        <taxon>asterids</taxon>
        <taxon>lamiids</taxon>
        <taxon>Solanales</taxon>
        <taxon>Solanaceae</taxon>
        <taxon>Solanoideae</taxon>
        <taxon>Hyoscyameae</taxon>
        <taxon>Anisodus</taxon>
    </lineage>
</organism>
<dbReference type="InterPro" id="IPR020533">
    <property type="entry name" value="Developmental_reg_ULTRAPETALA"/>
</dbReference>
<dbReference type="PANTHER" id="PTHR34053">
    <property type="entry name" value="PROTEIN ULTRAPETALA 1"/>
    <property type="match status" value="1"/>
</dbReference>
<dbReference type="AlphaFoldDB" id="A0AAE1SGC0"/>
<protein>
    <recommendedName>
        <fullName evidence="1">ULTRAPETALA1/2 SAND domain-containing protein</fullName>
    </recommendedName>
</protein>
<dbReference type="GO" id="GO:0005634">
    <property type="term" value="C:nucleus"/>
    <property type="evidence" value="ECO:0007669"/>
    <property type="project" value="TreeGrafter"/>
</dbReference>
<gene>
    <name evidence="2" type="ORF">RND71_012924</name>
</gene>
<proteinExistence type="predicted"/>
<feature type="domain" description="ULTRAPETALA1/2 SAND" evidence="1">
    <location>
        <begin position="11"/>
        <end position="79"/>
    </location>
</feature>
<accession>A0AAE1SGC0</accession>
<keyword evidence="3" id="KW-1185">Reference proteome</keyword>
<dbReference type="InterPro" id="IPR057011">
    <property type="entry name" value="ULT1/2_SAND"/>
</dbReference>
<dbReference type="Pfam" id="PF23292">
    <property type="entry name" value="SAND_ULT1"/>
    <property type="match status" value="1"/>
</dbReference>